<keyword evidence="2" id="KW-1003">Cell membrane</keyword>
<evidence type="ECO:0000256" key="1">
    <source>
        <dbReference type="ARBA" id="ARBA00004651"/>
    </source>
</evidence>
<sequence>MSGTRDLVGVAFSGLVARKMRTALLLLGPMIGVAAIIAAVGLTDSAKGDLKRKVAELGTNLIEATAASSFGTSDPTLPEDAVERARTVVDVESVSAVVELTNVVVTPYEAVREFFETVPVPVLAADDALPAVLEVPLVSGRWIDEFDEVSGARSAVIGIGLAREFEVLPGEVRSIVLGDHEYAVVGVLDSVELEPAFDNAVFIPFSAADEDFVADDILPNKLYVRAREGTEDTTAEALKVAVNLGGPDEISTELKSEALELASQSDRQLQLIVVAMGLLAIVVGGIGIANVMSISVIQRSAEIGIRRALGHTRGTIAAQFLLEAVVVGVLGGILGVAVGVAAIGVGVVAAGWVFTLQPILVPAGIAIAVVISVFAGLSPAVRAARLEPLETLRLG</sequence>
<evidence type="ECO:0000256" key="4">
    <source>
        <dbReference type="ARBA" id="ARBA00022989"/>
    </source>
</evidence>
<feature type="transmembrane region" description="Helical" evidence="7">
    <location>
        <begin position="23"/>
        <end position="42"/>
    </location>
</feature>
<protein>
    <submittedName>
        <fullName evidence="10">Unannotated protein</fullName>
    </submittedName>
</protein>
<keyword evidence="4 7" id="KW-1133">Transmembrane helix</keyword>
<keyword evidence="5 7" id="KW-0472">Membrane</keyword>
<evidence type="ECO:0000256" key="3">
    <source>
        <dbReference type="ARBA" id="ARBA00022692"/>
    </source>
</evidence>
<dbReference type="Pfam" id="PF02687">
    <property type="entry name" value="FtsX"/>
    <property type="match status" value="1"/>
</dbReference>
<keyword evidence="3 7" id="KW-0812">Transmembrane</keyword>
<dbReference type="EMBL" id="CAEZSR010000129">
    <property type="protein sequence ID" value="CAB4577257.1"/>
    <property type="molecule type" value="Genomic_DNA"/>
</dbReference>
<evidence type="ECO:0000259" key="9">
    <source>
        <dbReference type="Pfam" id="PF12704"/>
    </source>
</evidence>
<gene>
    <name evidence="10" type="ORF">UFOPK1493_02798</name>
</gene>
<dbReference type="InterPro" id="IPR050250">
    <property type="entry name" value="Macrolide_Exporter_MacB"/>
</dbReference>
<comment type="similarity">
    <text evidence="6">Belongs to the ABC-4 integral membrane protein family.</text>
</comment>
<dbReference type="InterPro" id="IPR025857">
    <property type="entry name" value="MacB_PCD"/>
</dbReference>
<dbReference type="AlphaFoldDB" id="A0A6J6EMA8"/>
<name>A0A6J6EMA8_9ZZZZ</name>
<dbReference type="Pfam" id="PF12704">
    <property type="entry name" value="MacB_PCD"/>
    <property type="match status" value="1"/>
</dbReference>
<evidence type="ECO:0000256" key="5">
    <source>
        <dbReference type="ARBA" id="ARBA00023136"/>
    </source>
</evidence>
<evidence type="ECO:0000256" key="7">
    <source>
        <dbReference type="SAM" id="Phobius"/>
    </source>
</evidence>
<dbReference type="GO" id="GO:0005886">
    <property type="term" value="C:plasma membrane"/>
    <property type="evidence" value="ECO:0007669"/>
    <property type="project" value="UniProtKB-SubCell"/>
</dbReference>
<feature type="transmembrane region" description="Helical" evidence="7">
    <location>
        <begin position="320"/>
        <end position="353"/>
    </location>
</feature>
<evidence type="ECO:0000256" key="6">
    <source>
        <dbReference type="ARBA" id="ARBA00038076"/>
    </source>
</evidence>
<dbReference type="GO" id="GO:0022857">
    <property type="term" value="F:transmembrane transporter activity"/>
    <property type="evidence" value="ECO:0007669"/>
    <property type="project" value="TreeGrafter"/>
</dbReference>
<evidence type="ECO:0000313" key="10">
    <source>
        <dbReference type="EMBL" id="CAB4577257.1"/>
    </source>
</evidence>
<reference evidence="10" key="1">
    <citation type="submission" date="2020-05" db="EMBL/GenBank/DDBJ databases">
        <authorList>
            <person name="Chiriac C."/>
            <person name="Salcher M."/>
            <person name="Ghai R."/>
            <person name="Kavagutti S V."/>
        </authorList>
    </citation>
    <scope>NUCLEOTIDE SEQUENCE</scope>
</reference>
<dbReference type="PANTHER" id="PTHR30572:SF4">
    <property type="entry name" value="ABC TRANSPORTER PERMEASE YTRF"/>
    <property type="match status" value="1"/>
</dbReference>
<proteinExistence type="inferred from homology"/>
<comment type="subcellular location">
    <subcellularLocation>
        <location evidence="1">Cell membrane</location>
        <topology evidence="1">Multi-pass membrane protein</topology>
    </subcellularLocation>
</comment>
<feature type="domain" description="MacB-like periplasmic core" evidence="9">
    <location>
        <begin position="22"/>
        <end position="236"/>
    </location>
</feature>
<feature type="transmembrane region" description="Helical" evidence="7">
    <location>
        <begin position="271"/>
        <end position="297"/>
    </location>
</feature>
<dbReference type="InterPro" id="IPR003838">
    <property type="entry name" value="ABC3_permease_C"/>
</dbReference>
<feature type="transmembrane region" description="Helical" evidence="7">
    <location>
        <begin position="359"/>
        <end position="377"/>
    </location>
</feature>
<evidence type="ECO:0000259" key="8">
    <source>
        <dbReference type="Pfam" id="PF02687"/>
    </source>
</evidence>
<feature type="domain" description="ABC3 transporter permease C-terminal" evidence="8">
    <location>
        <begin position="275"/>
        <end position="388"/>
    </location>
</feature>
<evidence type="ECO:0000256" key="2">
    <source>
        <dbReference type="ARBA" id="ARBA00022475"/>
    </source>
</evidence>
<organism evidence="10">
    <name type="scientific">freshwater metagenome</name>
    <dbReference type="NCBI Taxonomy" id="449393"/>
    <lineage>
        <taxon>unclassified sequences</taxon>
        <taxon>metagenomes</taxon>
        <taxon>ecological metagenomes</taxon>
    </lineage>
</organism>
<dbReference type="PANTHER" id="PTHR30572">
    <property type="entry name" value="MEMBRANE COMPONENT OF TRANSPORTER-RELATED"/>
    <property type="match status" value="1"/>
</dbReference>
<accession>A0A6J6EMA8</accession>